<feature type="transmembrane region" description="Helical" evidence="7">
    <location>
        <begin position="106"/>
        <end position="128"/>
    </location>
</feature>
<feature type="transmembrane region" description="Helical" evidence="7">
    <location>
        <begin position="466"/>
        <end position="490"/>
    </location>
</feature>
<feature type="transmembrane region" description="Helical" evidence="7">
    <location>
        <begin position="81"/>
        <end position="100"/>
    </location>
</feature>
<comment type="subcellular location">
    <subcellularLocation>
        <location evidence="1">Cell membrane</location>
        <topology evidence="1">Multi-pass membrane protein</topology>
    </subcellularLocation>
</comment>
<evidence type="ECO:0000256" key="5">
    <source>
        <dbReference type="ARBA" id="ARBA00022989"/>
    </source>
</evidence>
<feature type="transmembrane region" description="Helical" evidence="7">
    <location>
        <begin position="407"/>
        <end position="428"/>
    </location>
</feature>
<dbReference type="STRING" id="1122133.SAMN02745157_1821"/>
<dbReference type="InterPro" id="IPR004638">
    <property type="entry name" value="EmrB-like"/>
</dbReference>
<dbReference type="PANTHER" id="PTHR42718">
    <property type="entry name" value="MAJOR FACILITATOR SUPERFAMILY MULTIDRUG TRANSPORTER MFSC"/>
    <property type="match status" value="1"/>
</dbReference>
<dbReference type="GO" id="GO:0022857">
    <property type="term" value="F:transmembrane transporter activity"/>
    <property type="evidence" value="ECO:0007669"/>
    <property type="project" value="InterPro"/>
</dbReference>
<feature type="transmembrane region" description="Helical" evidence="7">
    <location>
        <begin position="167"/>
        <end position="190"/>
    </location>
</feature>
<dbReference type="PANTHER" id="PTHR42718:SF42">
    <property type="entry name" value="EXPORT PROTEIN"/>
    <property type="match status" value="1"/>
</dbReference>
<dbReference type="SUPFAM" id="SSF103473">
    <property type="entry name" value="MFS general substrate transporter"/>
    <property type="match status" value="1"/>
</dbReference>
<dbReference type="Gene3D" id="1.20.1720.10">
    <property type="entry name" value="Multidrug resistance protein D"/>
    <property type="match status" value="1"/>
</dbReference>
<evidence type="ECO:0000256" key="2">
    <source>
        <dbReference type="ARBA" id="ARBA00022448"/>
    </source>
</evidence>
<feature type="transmembrane region" description="Helical" evidence="7">
    <location>
        <begin position="229"/>
        <end position="250"/>
    </location>
</feature>
<dbReference type="Gene3D" id="1.20.1250.20">
    <property type="entry name" value="MFS general substrate transporter like domains"/>
    <property type="match status" value="1"/>
</dbReference>
<reference evidence="9 10" key="1">
    <citation type="submission" date="2016-11" db="EMBL/GenBank/DDBJ databases">
        <authorList>
            <person name="Jaros S."/>
            <person name="Januszkiewicz K."/>
            <person name="Wedrychowicz H."/>
        </authorList>
    </citation>
    <scope>NUCLEOTIDE SEQUENCE [LARGE SCALE GENOMIC DNA]</scope>
    <source>
        <strain evidence="9 10">DSM 19436</strain>
    </source>
</reference>
<dbReference type="InterPro" id="IPR011701">
    <property type="entry name" value="MFS"/>
</dbReference>
<keyword evidence="6 7" id="KW-0472">Membrane</keyword>
<dbReference type="InterPro" id="IPR036259">
    <property type="entry name" value="MFS_trans_sf"/>
</dbReference>
<evidence type="ECO:0000259" key="8">
    <source>
        <dbReference type="PROSITE" id="PS50850"/>
    </source>
</evidence>
<dbReference type="GO" id="GO:0005886">
    <property type="term" value="C:plasma membrane"/>
    <property type="evidence" value="ECO:0007669"/>
    <property type="project" value="UniProtKB-SubCell"/>
</dbReference>
<dbReference type="InterPro" id="IPR020846">
    <property type="entry name" value="MFS_dom"/>
</dbReference>
<dbReference type="EMBL" id="FQUP01000001">
    <property type="protein sequence ID" value="SHF17543.1"/>
    <property type="molecule type" value="Genomic_DNA"/>
</dbReference>
<evidence type="ECO:0000256" key="4">
    <source>
        <dbReference type="ARBA" id="ARBA00022692"/>
    </source>
</evidence>
<feature type="transmembrane region" description="Helical" evidence="7">
    <location>
        <begin position="57"/>
        <end position="76"/>
    </location>
</feature>
<feature type="transmembrane region" description="Helical" evidence="7">
    <location>
        <begin position="140"/>
        <end position="161"/>
    </location>
</feature>
<evidence type="ECO:0000313" key="9">
    <source>
        <dbReference type="EMBL" id="SHF17543.1"/>
    </source>
</evidence>
<keyword evidence="2" id="KW-0813">Transport</keyword>
<protein>
    <submittedName>
        <fullName evidence="9">Drug resistance transporter, EmrB/QacA subfamily</fullName>
    </submittedName>
</protein>
<dbReference type="OrthoDB" id="2414439at2"/>
<evidence type="ECO:0000256" key="6">
    <source>
        <dbReference type="ARBA" id="ARBA00023136"/>
    </source>
</evidence>
<accession>A0A1M4ZHN5</accession>
<organism evidence="9 10">
    <name type="scientific">Kaistia soli DSM 19436</name>
    <dbReference type="NCBI Taxonomy" id="1122133"/>
    <lineage>
        <taxon>Bacteria</taxon>
        <taxon>Pseudomonadati</taxon>
        <taxon>Pseudomonadota</taxon>
        <taxon>Alphaproteobacteria</taxon>
        <taxon>Hyphomicrobiales</taxon>
        <taxon>Kaistiaceae</taxon>
        <taxon>Kaistia</taxon>
    </lineage>
</organism>
<keyword evidence="10" id="KW-1185">Reference proteome</keyword>
<dbReference type="AlphaFoldDB" id="A0A1M4ZHN5"/>
<evidence type="ECO:0000256" key="3">
    <source>
        <dbReference type="ARBA" id="ARBA00022475"/>
    </source>
</evidence>
<dbReference type="Pfam" id="PF07690">
    <property type="entry name" value="MFS_1"/>
    <property type="match status" value="1"/>
</dbReference>
<keyword evidence="5 7" id="KW-1133">Transmembrane helix</keyword>
<evidence type="ECO:0000256" key="1">
    <source>
        <dbReference type="ARBA" id="ARBA00004651"/>
    </source>
</evidence>
<proteinExistence type="predicted"/>
<dbReference type="RefSeq" id="WP_073052325.1">
    <property type="nucleotide sequence ID" value="NZ_FQUP01000001.1"/>
</dbReference>
<gene>
    <name evidence="9" type="ORF">SAMN02745157_1821</name>
</gene>
<keyword evidence="4 7" id="KW-0812">Transmembrane</keyword>
<dbReference type="CDD" id="cd17321">
    <property type="entry name" value="MFS_MMR_MDR_like"/>
    <property type="match status" value="1"/>
</dbReference>
<name>A0A1M4ZHN5_9HYPH</name>
<dbReference type="Proteomes" id="UP000184485">
    <property type="component" value="Unassembled WGS sequence"/>
</dbReference>
<evidence type="ECO:0000313" key="10">
    <source>
        <dbReference type="Proteomes" id="UP000184485"/>
    </source>
</evidence>
<dbReference type="NCBIfam" id="TIGR00711">
    <property type="entry name" value="efflux_EmrB"/>
    <property type="match status" value="1"/>
</dbReference>
<feature type="transmembrane region" description="Helical" evidence="7">
    <location>
        <begin position="335"/>
        <end position="354"/>
    </location>
</feature>
<feature type="transmembrane region" description="Helical" evidence="7">
    <location>
        <begin position="12"/>
        <end position="37"/>
    </location>
</feature>
<sequence length="501" mass="49524">MAATDETASGTARVVLAATILASGMAFMDGTVVTVALPAIRAGLGAGFAEGQWTANAYTLTLAAFTLLGGAAGDAFGLRRVFMIGIALFGLASAACGFAWSPESLVVSRAIQGVGGALMVPGSLALIAAHYPPKVRGRAIGAWAAASSIAPAIGPVIGGLLVDHGSWRAIFLINVPIAIAALVLCQLRVPADGARAEARMDWTGGALAVLGLGLTAYGLTAVADPAGGGAAINLGLAALGALILVLFVFWEQRAPNPMMPLGLFKSRTFSGVNVLTLLLYFALSGALFFLPTALIEAHRYPAALAGSVFIPFVVVMGVLSRFGGGLADRIGTRPCLTFGPIITGLGFLALAPAVAQGGYGTAVVPVMLLMGLGMGITVAPLSTAVMNAAPPERSGAASGINNAVARVAGLLAVASLGLAVGIGFTIALSGEAGPAADAVRAAGFGAAQAGELADGAIEALRARATIAGFGAATVICGVLALLAGLVGWLFTGAEAGSEPGG</sequence>
<feature type="domain" description="Major facilitator superfamily (MFS) profile" evidence="8">
    <location>
        <begin position="15"/>
        <end position="495"/>
    </location>
</feature>
<evidence type="ECO:0000256" key="7">
    <source>
        <dbReference type="SAM" id="Phobius"/>
    </source>
</evidence>
<feature type="transmembrane region" description="Helical" evidence="7">
    <location>
        <begin position="366"/>
        <end position="386"/>
    </location>
</feature>
<keyword evidence="3" id="KW-1003">Cell membrane</keyword>
<feature type="transmembrane region" description="Helical" evidence="7">
    <location>
        <begin position="302"/>
        <end position="323"/>
    </location>
</feature>
<feature type="transmembrane region" description="Helical" evidence="7">
    <location>
        <begin position="202"/>
        <end position="223"/>
    </location>
</feature>
<feature type="transmembrane region" description="Helical" evidence="7">
    <location>
        <begin position="271"/>
        <end position="290"/>
    </location>
</feature>
<dbReference type="PROSITE" id="PS50850">
    <property type="entry name" value="MFS"/>
    <property type="match status" value="1"/>
</dbReference>